<comment type="caution">
    <text evidence="2">The sequence shown here is derived from an EMBL/GenBank/DDBJ whole genome shotgun (WGS) entry which is preliminary data.</text>
</comment>
<keyword evidence="3" id="KW-1185">Reference proteome</keyword>
<dbReference type="Proteomes" id="UP000335636">
    <property type="component" value="Unassembled WGS sequence"/>
</dbReference>
<evidence type="ECO:0000256" key="1">
    <source>
        <dbReference type="SAM" id="MobiDB-lite"/>
    </source>
</evidence>
<gene>
    <name evidence="2" type="ORF">MONAX_5E017283</name>
</gene>
<accession>A0A5E4B449</accession>
<name>A0A5E4B449_MARMO</name>
<evidence type="ECO:0000313" key="2">
    <source>
        <dbReference type="EMBL" id="VTJ64458.1"/>
    </source>
</evidence>
<dbReference type="AlphaFoldDB" id="A0A5E4B449"/>
<feature type="compositionally biased region" description="Polar residues" evidence="1">
    <location>
        <begin position="32"/>
        <end position="47"/>
    </location>
</feature>
<reference evidence="2" key="1">
    <citation type="submission" date="2019-04" db="EMBL/GenBank/DDBJ databases">
        <authorList>
            <person name="Alioto T."/>
            <person name="Alioto T."/>
        </authorList>
    </citation>
    <scope>NUCLEOTIDE SEQUENCE [LARGE SCALE GENOMIC DNA]</scope>
</reference>
<organism evidence="2 3">
    <name type="scientific">Marmota monax</name>
    <name type="common">Woodchuck</name>
    <dbReference type="NCBI Taxonomy" id="9995"/>
    <lineage>
        <taxon>Eukaryota</taxon>
        <taxon>Metazoa</taxon>
        <taxon>Chordata</taxon>
        <taxon>Craniata</taxon>
        <taxon>Vertebrata</taxon>
        <taxon>Euteleostomi</taxon>
        <taxon>Mammalia</taxon>
        <taxon>Eutheria</taxon>
        <taxon>Euarchontoglires</taxon>
        <taxon>Glires</taxon>
        <taxon>Rodentia</taxon>
        <taxon>Sciuromorpha</taxon>
        <taxon>Sciuridae</taxon>
        <taxon>Xerinae</taxon>
        <taxon>Marmotini</taxon>
        <taxon>Marmota</taxon>
    </lineage>
</organism>
<feature type="compositionally biased region" description="Polar residues" evidence="1">
    <location>
        <begin position="59"/>
        <end position="70"/>
    </location>
</feature>
<feature type="compositionally biased region" description="Basic and acidic residues" evidence="1">
    <location>
        <begin position="76"/>
        <end position="85"/>
    </location>
</feature>
<proteinExistence type="predicted"/>
<feature type="region of interest" description="Disordered" evidence="1">
    <location>
        <begin position="1"/>
        <end position="47"/>
    </location>
</feature>
<evidence type="ECO:0000313" key="3">
    <source>
        <dbReference type="Proteomes" id="UP000335636"/>
    </source>
</evidence>
<feature type="region of interest" description="Disordered" evidence="1">
    <location>
        <begin position="59"/>
        <end position="103"/>
    </location>
</feature>
<protein>
    <submittedName>
        <fullName evidence="2">Uncharacterized protein</fullName>
    </submittedName>
</protein>
<dbReference type="EMBL" id="CABDUW010000268">
    <property type="protein sequence ID" value="VTJ64458.1"/>
    <property type="molecule type" value="Genomic_DNA"/>
</dbReference>
<sequence>MTGRESRKALRASRTRLPPWPASLLVSDSGRPRTNGQNSSVFGRHGSSPTLLVLQSQCHFTGSEDPQQAEIQPHPSTDEETRRGADPTVRTGTSPVCLGRSDP</sequence>